<dbReference type="InterPro" id="IPR015655">
    <property type="entry name" value="PP2C"/>
</dbReference>
<dbReference type="InterPro" id="IPR001932">
    <property type="entry name" value="PPM-type_phosphatase-like_dom"/>
</dbReference>
<evidence type="ECO:0000313" key="3">
    <source>
        <dbReference type="Proteomes" id="UP001225605"/>
    </source>
</evidence>
<comment type="caution">
    <text evidence="2">The sequence shown here is derived from an EMBL/GenBank/DDBJ whole genome shotgun (WGS) entry which is preliminary data.</text>
</comment>
<proteinExistence type="predicted"/>
<dbReference type="RefSeq" id="WP_306748776.1">
    <property type="nucleotide sequence ID" value="NZ_NSDM01000012.1"/>
</dbReference>
<gene>
    <name evidence="2" type="ORF">CKY47_25535</name>
</gene>
<sequence>MTGVLDTGWATSTGLVRASNQDSALVGTRLFAVADGMGGHAAGEVASAMATAHLRLLDERADLGPDGIRLALTAANAAIRAAATENPEQAGMGSTVTGLALVSLAGSPHWVVFNIGDSRVYRYAAGALTLLTEDHSETAEMVASGALTPEQARTSPRRHVITRTLGSVRSEPDQWVFPAVGGDRFLLCSDGLTGELEDTEVAEVLRNAPDAQRAADELVRRAVAAGGRDNVTVVVVDHRTAVAASEDTAPRSAR</sequence>
<keyword evidence="3" id="KW-1185">Reference proteome</keyword>
<dbReference type="PANTHER" id="PTHR47992">
    <property type="entry name" value="PROTEIN PHOSPHATASE"/>
    <property type="match status" value="1"/>
</dbReference>
<dbReference type="InterPro" id="IPR036457">
    <property type="entry name" value="PPM-type-like_dom_sf"/>
</dbReference>
<evidence type="ECO:0000313" key="2">
    <source>
        <dbReference type="EMBL" id="MDQ2587286.1"/>
    </source>
</evidence>
<dbReference type="SMART" id="SM00331">
    <property type="entry name" value="PP2C_SIG"/>
    <property type="match status" value="1"/>
</dbReference>
<name>A0ABU0X5J8_9PSEU</name>
<dbReference type="SUPFAM" id="SSF81606">
    <property type="entry name" value="PP2C-like"/>
    <property type="match status" value="1"/>
</dbReference>
<dbReference type="EMBL" id="NSDM01000012">
    <property type="protein sequence ID" value="MDQ2587286.1"/>
    <property type="molecule type" value="Genomic_DNA"/>
</dbReference>
<feature type="domain" description="PPM-type phosphatase" evidence="1">
    <location>
        <begin position="6"/>
        <end position="238"/>
    </location>
</feature>
<dbReference type="SMART" id="SM00332">
    <property type="entry name" value="PP2Cc"/>
    <property type="match status" value="1"/>
</dbReference>
<dbReference type="PROSITE" id="PS51746">
    <property type="entry name" value="PPM_2"/>
    <property type="match status" value="1"/>
</dbReference>
<accession>A0ABU0X5J8</accession>
<dbReference type="CDD" id="cd00143">
    <property type="entry name" value="PP2Cc"/>
    <property type="match status" value="1"/>
</dbReference>
<reference evidence="2 3" key="1">
    <citation type="submission" date="2017-06" db="EMBL/GenBank/DDBJ databases">
        <title>Cultured bacterium strain Saccharothrix yanglingensis Hhs.015.</title>
        <authorList>
            <person name="Xia Y."/>
        </authorList>
    </citation>
    <scope>NUCLEOTIDE SEQUENCE [LARGE SCALE GENOMIC DNA]</scope>
    <source>
        <strain evidence="2 3">Hhs.015</strain>
    </source>
</reference>
<dbReference type="Pfam" id="PF13672">
    <property type="entry name" value="PP2C_2"/>
    <property type="match status" value="1"/>
</dbReference>
<evidence type="ECO:0000259" key="1">
    <source>
        <dbReference type="PROSITE" id="PS51746"/>
    </source>
</evidence>
<dbReference type="Proteomes" id="UP001225605">
    <property type="component" value="Unassembled WGS sequence"/>
</dbReference>
<organism evidence="2 3">
    <name type="scientific">Saccharothrix yanglingensis</name>
    <dbReference type="NCBI Taxonomy" id="659496"/>
    <lineage>
        <taxon>Bacteria</taxon>
        <taxon>Bacillati</taxon>
        <taxon>Actinomycetota</taxon>
        <taxon>Actinomycetes</taxon>
        <taxon>Pseudonocardiales</taxon>
        <taxon>Pseudonocardiaceae</taxon>
        <taxon>Saccharothrix</taxon>
    </lineage>
</organism>
<protein>
    <submittedName>
        <fullName evidence="2">Protein phosphatase</fullName>
    </submittedName>
</protein>
<dbReference type="Gene3D" id="3.60.40.10">
    <property type="entry name" value="PPM-type phosphatase domain"/>
    <property type="match status" value="1"/>
</dbReference>